<keyword evidence="6 8" id="KW-1133">Transmembrane helix</keyword>
<dbReference type="AlphaFoldDB" id="A0AAP2Z2F9"/>
<keyword evidence="2 8" id="KW-0813">Transport</keyword>
<evidence type="ECO:0000313" key="11">
    <source>
        <dbReference type="Proteomes" id="UP001321018"/>
    </source>
</evidence>
<sequence>MSEQTETESPGSRTGDARPLGLTLLSGAVAAAMVFPLTWLVFRASSVDFDRAYGIVVRPRTAEILGNSLLLMVGVTVLSLCIAVPLAVLTVRTDIPYRRFWTVVIALPLAIPSYIGAFAFVSAFRPKGIVQGWLEPVGVTELPSIYGLHGATVIIALYTYPYIYITTRAALLRMDTSLVDAARTLNHDRLGTFYRVTLPQIRPAIAAGGLLVALYAVSDFGTPAFLQADVYTRQIFLEHRSLGGADYAAFLSLQLVVVTAFVLAVESRVRGDETIHTDSAGSGSDDRIRLGWTKYPAMGVCALLGFATLVMPVIIYLSWLATSQTDVPESFQFSWVFVWNSVYVAGFAAVCAALLALPVAYLAARHDSLTGHLFERATYIGFAIPGIVIGLALVYFGANYGSFDLGPVTVGVYQSIPILVFAYVVRFIPQSVGSTRTAVLQVNPKLDEAARTLGYGRLETFRNVTFPLIAPGVVAGAALVFLTTMKELPATLLLRPTGFETLVTRIWAAESAGLYGYAAIPALILIVVSGLSLVIILRQEDI</sequence>
<comment type="caution">
    <text evidence="10">The sequence shown here is derived from an EMBL/GenBank/DDBJ whole genome shotgun (WGS) entry which is preliminary data.</text>
</comment>
<feature type="domain" description="ABC transmembrane type-1" evidence="9">
    <location>
        <begin position="338"/>
        <end position="536"/>
    </location>
</feature>
<evidence type="ECO:0000256" key="1">
    <source>
        <dbReference type="ARBA" id="ARBA00004429"/>
    </source>
</evidence>
<dbReference type="PANTHER" id="PTHR43357">
    <property type="entry name" value="INNER MEMBRANE ABC TRANSPORTER PERMEASE PROTEIN YDCV"/>
    <property type="match status" value="1"/>
</dbReference>
<proteinExistence type="inferred from homology"/>
<reference evidence="10" key="1">
    <citation type="submission" date="2022-09" db="EMBL/GenBank/DDBJ databases">
        <title>Enrichment on poylsaccharides allowed isolation of novel metabolic and taxonomic groups of Haloarchaea.</title>
        <authorList>
            <person name="Sorokin D.Y."/>
            <person name="Elcheninov A.G."/>
            <person name="Khizhniak T.V."/>
            <person name="Kolganova T.V."/>
            <person name="Kublanov I.V."/>
        </authorList>
    </citation>
    <scope>NUCLEOTIDE SEQUENCE</scope>
    <source>
        <strain evidence="10">AArc-xg1-1</strain>
    </source>
</reference>
<evidence type="ECO:0000259" key="9">
    <source>
        <dbReference type="PROSITE" id="PS50928"/>
    </source>
</evidence>
<evidence type="ECO:0000256" key="5">
    <source>
        <dbReference type="ARBA" id="ARBA00022692"/>
    </source>
</evidence>
<feature type="transmembrane region" description="Helical" evidence="8">
    <location>
        <begin position="514"/>
        <end position="537"/>
    </location>
</feature>
<dbReference type="Pfam" id="PF00528">
    <property type="entry name" value="BPD_transp_1"/>
    <property type="match status" value="2"/>
</dbReference>
<evidence type="ECO:0000256" key="6">
    <source>
        <dbReference type="ARBA" id="ARBA00022989"/>
    </source>
</evidence>
<dbReference type="InterPro" id="IPR000515">
    <property type="entry name" value="MetI-like"/>
</dbReference>
<dbReference type="PANTHER" id="PTHR43357:SF3">
    <property type="entry name" value="FE(3+)-TRANSPORT SYSTEM PERMEASE PROTEIN FBPB 2"/>
    <property type="match status" value="1"/>
</dbReference>
<evidence type="ECO:0000256" key="3">
    <source>
        <dbReference type="ARBA" id="ARBA00022475"/>
    </source>
</evidence>
<feature type="transmembrane region" description="Helical" evidence="8">
    <location>
        <begin position="247"/>
        <end position="265"/>
    </location>
</feature>
<evidence type="ECO:0000256" key="7">
    <source>
        <dbReference type="ARBA" id="ARBA00023136"/>
    </source>
</evidence>
<dbReference type="GO" id="GO:0055085">
    <property type="term" value="P:transmembrane transport"/>
    <property type="evidence" value="ECO:0007669"/>
    <property type="project" value="InterPro"/>
</dbReference>
<keyword evidence="5 8" id="KW-0812">Transmembrane</keyword>
<protein>
    <submittedName>
        <fullName evidence="10">Iron ABC transporter permease</fullName>
    </submittedName>
</protein>
<dbReference type="Gene3D" id="1.10.3720.10">
    <property type="entry name" value="MetI-like"/>
    <property type="match status" value="2"/>
</dbReference>
<feature type="transmembrane region" description="Helical" evidence="8">
    <location>
        <begin position="204"/>
        <end position="227"/>
    </location>
</feature>
<evidence type="ECO:0000256" key="8">
    <source>
        <dbReference type="RuleBase" id="RU363032"/>
    </source>
</evidence>
<dbReference type="GO" id="GO:0005886">
    <property type="term" value="C:plasma membrane"/>
    <property type="evidence" value="ECO:0007669"/>
    <property type="project" value="UniProtKB-SubCell"/>
</dbReference>
<feature type="transmembrane region" description="Helical" evidence="8">
    <location>
        <begin position="297"/>
        <end position="321"/>
    </location>
</feature>
<accession>A0AAP2Z2F9</accession>
<feature type="transmembrane region" description="Helical" evidence="8">
    <location>
        <begin position="410"/>
        <end position="428"/>
    </location>
</feature>
<feature type="transmembrane region" description="Helical" evidence="8">
    <location>
        <begin position="69"/>
        <end position="88"/>
    </location>
</feature>
<feature type="transmembrane region" description="Helical" evidence="8">
    <location>
        <begin position="144"/>
        <end position="165"/>
    </location>
</feature>
<dbReference type="RefSeq" id="WP_338005014.1">
    <property type="nucleotide sequence ID" value="NZ_JAOPKA010000013.1"/>
</dbReference>
<feature type="transmembrane region" description="Helical" evidence="8">
    <location>
        <begin position="100"/>
        <end position="124"/>
    </location>
</feature>
<dbReference type="CDD" id="cd06261">
    <property type="entry name" value="TM_PBP2"/>
    <property type="match status" value="2"/>
</dbReference>
<dbReference type="Proteomes" id="UP001321018">
    <property type="component" value="Unassembled WGS sequence"/>
</dbReference>
<feature type="transmembrane region" description="Helical" evidence="8">
    <location>
        <begin position="20"/>
        <end position="42"/>
    </location>
</feature>
<feature type="transmembrane region" description="Helical" evidence="8">
    <location>
        <begin position="341"/>
        <end position="364"/>
    </location>
</feature>
<name>A0AAP2Z2F9_9EURY</name>
<evidence type="ECO:0000256" key="2">
    <source>
        <dbReference type="ARBA" id="ARBA00022448"/>
    </source>
</evidence>
<keyword evidence="3" id="KW-1003">Cell membrane</keyword>
<comment type="subcellular location">
    <subcellularLocation>
        <location evidence="1">Cell inner membrane</location>
        <topology evidence="1">Multi-pass membrane protein</topology>
    </subcellularLocation>
    <subcellularLocation>
        <location evidence="8">Cell membrane</location>
        <topology evidence="8">Multi-pass membrane protein</topology>
    </subcellularLocation>
</comment>
<feature type="transmembrane region" description="Helical" evidence="8">
    <location>
        <begin position="376"/>
        <end position="398"/>
    </location>
</feature>
<organism evidence="10 11">
    <name type="scientific">Natronoglomus mannanivorans</name>
    <dbReference type="NCBI Taxonomy" id="2979990"/>
    <lineage>
        <taxon>Archaea</taxon>
        <taxon>Methanobacteriati</taxon>
        <taxon>Methanobacteriota</taxon>
        <taxon>Stenosarchaea group</taxon>
        <taxon>Halobacteria</taxon>
        <taxon>Halobacteriales</taxon>
        <taxon>Natrialbaceae</taxon>
        <taxon>Natronoglomus</taxon>
    </lineage>
</organism>
<evidence type="ECO:0000256" key="4">
    <source>
        <dbReference type="ARBA" id="ARBA00022519"/>
    </source>
</evidence>
<comment type="similarity">
    <text evidence="8">Belongs to the binding-protein-dependent transport system permease family.</text>
</comment>
<dbReference type="InterPro" id="IPR035906">
    <property type="entry name" value="MetI-like_sf"/>
</dbReference>
<feature type="domain" description="ABC transmembrane type-1" evidence="9">
    <location>
        <begin position="65"/>
        <end position="263"/>
    </location>
</feature>
<feature type="transmembrane region" description="Helical" evidence="8">
    <location>
        <begin position="464"/>
        <end position="485"/>
    </location>
</feature>
<dbReference type="PROSITE" id="PS50928">
    <property type="entry name" value="ABC_TM1"/>
    <property type="match status" value="2"/>
</dbReference>
<evidence type="ECO:0000313" key="10">
    <source>
        <dbReference type="EMBL" id="MCU4743200.1"/>
    </source>
</evidence>
<gene>
    <name evidence="10" type="ORF">OB960_17575</name>
</gene>
<dbReference type="SUPFAM" id="SSF161098">
    <property type="entry name" value="MetI-like"/>
    <property type="match status" value="2"/>
</dbReference>
<dbReference type="EMBL" id="JAOPKA010000013">
    <property type="protein sequence ID" value="MCU4743200.1"/>
    <property type="molecule type" value="Genomic_DNA"/>
</dbReference>
<keyword evidence="4" id="KW-0997">Cell inner membrane</keyword>
<keyword evidence="7 8" id="KW-0472">Membrane</keyword>